<gene>
    <name evidence="11" type="ORF">SAMN04488055_5228</name>
</gene>
<dbReference type="Proteomes" id="UP000185003">
    <property type="component" value="Unassembled WGS sequence"/>
</dbReference>
<feature type="transmembrane region" description="Helical" evidence="10">
    <location>
        <begin position="227"/>
        <end position="249"/>
    </location>
</feature>
<feature type="transmembrane region" description="Helical" evidence="10">
    <location>
        <begin position="411"/>
        <end position="428"/>
    </location>
</feature>
<feature type="transmembrane region" description="Helical" evidence="10">
    <location>
        <begin position="159"/>
        <end position="190"/>
    </location>
</feature>
<feature type="transmembrane region" description="Helical" evidence="10">
    <location>
        <begin position="65"/>
        <end position="82"/>
    </location>
</feature>
<feature type="transmembrane region" description="Helical" evidence="10">
    <location>
        <begin position="349"/>
        <end position="369"/>
    </location>
</feature>
<dbReference type="OrthoDB" id="9812438at2"/>
<keyword evidence="9" id="KW-0407">Ion channel</keyword>
<feature type="transmembrane region" description="Helical" evidence="10">
    <location>
        <begin position="24"/>
        <end position="45"/>
    </location>
</feature>
<feature type="transmembrane region" description="Helical" evidence="10">
    <location>
        <begin position="269"/>
        <end position="288"/>
    </location>
</feature>
<feature type="transmembrane region" description="Helical" evidence="10">
    <location>
        <begin position="381"/>
        <end position="405"/>
    </location>
</feature>
<evidence type="ECO:0000256" key="3">
    <source>
        <dbReference type="ARBA" id="ARBA00022692"/>
    </source>
</evidence>
<evidence type="ECO:0000256" key="9">
    <source>
        <dbReference type="ARBA" id="ARBA00023303"/>
    </source>
</evidence>
<evidence type="ECO:0000313" key="11">
    <source>
        <dbReference type="EMBL" id="SIO52419.1"/>
    </source>
</evidence>
<dbReference type="PANTHER" id="PTHR43427:SF6">
    <property type="entry name" value="CHLORIDE CHANNEL PROTEIN CLC-E"/>
    <property type="match status" value="1"/>
</dbReference>
<keyword evidence="5" id="KW-0406">Ion transport</keyword>
<dbReference type="STRING" id="536979.SAMN04488055_5228"/>
<dbReference type="PRINTS" id="PR00762">
    <property type="entry name" value="CLCHANNEL"/>
</dbReference>
<dbReference type="CDD" id="cd00400">
    <property type="entry name" value="Voltage_gated_ClC"/>
    <property type="match status" value="1"/>
</dbReference>
<keyword evidence="8" id="KW-0868">Chloride</keyword>
<evidence type="ECO:0000256" key="1">
    <source>
        <dbReference type="ARBA" id="ARBA00004141"/>
    </source>
</evidence>
<keyword evidence="3 10" id="KW-0812">Transmembrane</keyword>
<evidence type="ECO:0000256" key="5">
    <source>
        <dbReference type="ARBA" id="ARBA00023065"/>
    </source>
</evidence>
<evidence type="ECO:0000256" key="4">
    <source>
        <dbReference type="ARBA" id="ARBA00022989"/>
    </source>
</evidence>
<evidence type="ECO:0000256" key="6">
    <source>
        <dbReference type="ARBA" id="ARBA00023136"/>
    </source>
</evidence>
<organism evidence="11 12">
    <name type="scientific">Chitinophaga niabensis</name>
    <dbReference type="NCBI Taxonomy" id="536979"/>
    <lineage>
        <taxon>Bacteria</taxon>
        <taxon>Pseudomonadati</taxon>
        <taxon>Bacteroidota</taxon>
        <taxon>Chitinophagia</taxon>
        <taxon>Chitinophagales</taxon>
        <taxon>Chitinophagaceae</taxon>
        <taxon>Chitinophaga</taxon>
    </lineage>
</organism>
<name>A0A1N6K754_9BACT</name>
<evidence type="ECO:0000256" key="10">
    <source>
        <dbReference type="SAM" id="Phobius"/>
    </source>
</evidence>
<comment type="subcellular location">
    <subcellularLocation>
        <location evidence="1">Membrane</location>
        <topology evidence="1">Multi-pass membrane protein</topology>
    </subcellularLocation>
</comment>
<dbReference type="GO" id="GO:0034707">
    <property type="term" value="C:chloride channel complex"/>
    <property type="evidence" value="ECO:0007669"/>
    <property type="project" value="UniProtKB-KW"/>
</dbReference>
<keyword evidence="7" id="KW-0869">Chloride channel</keyword>
<proteinExistence type="predicted"/>
<evidence type="ECO:0000256" key="7">
    <source>
        <dbReference type="ARBA" id="ARBA00023173"/>
    </source>
</evidence>
<evidence type="ECO:0000256" key="2">
    <source>
        <dbReference type="ARBA" id="ARBA00022448"/>
    </source>
</evidence>
<feature type="transmembrane region" description="Helical" evidence="10">
    <location>
        <begin position="196"/>
        <end position="215"/>
    </location>
</feature>
<accession>A0A1N6K754</accession>
<keyword evidence="6 10" id="KW-0472">Membrane</keyword>
<dbReference type="AlphaFoldDB" id="A0A1N6K754"/>
<keyword evidence="12" id="KW-1185">Reference proteome</keyword>
<sequence>MDKLNRWLIHLGRFRARYTSHRNFLIFLSFVVGVVAALAAVLLKITVQFFEHRVDVMNNWMNSNWLSAMLPLLGTGISLLLLTRFFRHKLSRGVGFIIHNIITNKGRIEKRHTYGHILTSAITVAFGGSVGLEAPIVATGAAIGSNTAHDLRLSAKDTVLLLACGTASGIAAVFNSPVAGIIFVLEIFLLDFSIPFFIPLLISTATATVVSQLIYPGKFIFIASESWSMKAIPFYIFLGIFCGLVSVYISRSVDFIEGYFEKRRMNWKSWLIAGIPLCVLIFFLPGLYGEGYSTITNLLQGEYTTLTAHSLLQSYSQHAWAIVLMTVLLLIFKVVCSCLTISAGGNGGIFAPSMITGGLTGFLFAYLVNLSGIYQLNTPNFIITAMAGVLAGVMHAPLTAIFLLAEISGGYKLFIPLMIVTAISYFITRKYVKHSVYHKALVERKIITDHSEDADHF</sequence>
<dbReference type="RefSeq" id="WP_074242478.1">
    <property type="nucleotide sequence ID" value="NZ_FSRA01000002.1"/>
</dbReference>
<dbReference type="InterPro" id="IPR001807">
    <property type="entry name" value="ClC"/>
</dbReference>
<evidence type="ECO:0000256" key="8">
    <source>
        <dbReference type="ARBA" id="ARBA00023214"/>
    </source>
</evidence>
<dbReference type="PANTHER" id="PTHR43427">
    <property type="entry name" value="CHLORIDE CHANNEL PROTEIN CLC-E"/>
    <property type="match status" value="1"/>
</dbReference>
<feature type="transmembrane region" description="Helical" evidence="10">
    <location>
        <begin position="319"/>
        <end position="343"/>
    </location>
</feature>
<dbReference type="EMBL" id="FSRA01000002">
    <property type="protein sequence ID" value="SIO52419.1"/>
    <property type="molecule type" value="Genomic_DNA"/>
</dbReference>
<dbReference type="Pfam" id="PF00654">
    <property type="entry name" value="Voltage_CLC"/>
    <property type="match status" value="1"/>
</dbReference>
<evidence type="ECO:0000313" key="12">
    <source>
        <dbReference type="Proteomes" id="UP000185003"/>
    </source>
</evidence>
<dbReference type="Gene3D" id="1.10.3080.10">
    <property type="entry name" value="Clc chloride channel"/>
    <property type="match status" value="1"/>
</dbReference>
<dbReference type="SUPFAM" id="SSF81340">
    <property type="entry name" value="Clc chloride channel"/>
    <property type="match status" value="1"/>
</dbReference>
<reference evidence="11 12" key="1">
    <citation type="submission" date="2016-11" db="EMBL/GenBank/DDBJ databases">
        <authorList>
            <person name="Jaros S."/>
            <person name="Januszkiewicz K."/>
            <person name="Wedrychowicz H."/>
        </authorList>
    </citation>
    <scope>NUCLEOTIDE SEQUENCE [LARGE SCALE GENOMIC DNA]</scope>
    <source>
        <strain evidence="11 12">DSM 24787</strain>
    </source>
</reference>
<keyword evidence="4 10" id="KW-1133">Transmembrane helix</keyword>
<dbReference type="GO" id="GO:0005254">
    <property type="term" value="F:chloride channel activity"/>
    <property type="evidence" value="ECO:0007669"/>
    <property type="project" value="UniProtKB-KW"/>
</dbReference>
<dbReference type="InterPro" id="IPR050368">
    <property type="entry name" value="ClC-type_chloride_channel"/>
</dbReference>
<keyword evidence="2" id="KW-0813">Transport</keyword>
<dbReference type="InterPro" id="IPR014743">
    <property type="entry name" value="Cl-channel_core"/>
</dbReference>
<protein>
    <submittedName>
        <fullName evidence="11">Chloride channel protein, CIC family</fullName>
    </submittedName>
</protein>